<evidence type="ECO:0000313" key="1">
    <source>
        <dbReference type="EMBL" id="SPF52372.1"/>
    </source>
</evidence>
<gene>
    <name evidence="1" type="ORF">SBF1_5660001</name>
</gene>
<proteinExistence type="predicted"/>
<protein>
    <submittedName>
        <fullName evidence="1">Uncharacterized protein</fullName>
    </submittedName>
</protein>
<accession>A0A2U3LKJ4</accession>
<reference evidence="2" key="1">
    <citation type="submission" date="2018-02" db="EMBL/GenBank/DDBJ databases">
        <authorList>
            <person name="Hausmann B."/>
        </authorList>
    </citation>
    <scope>NUCLEOTIDE SEQUENCE [LARGE SCALE GENOMIC DNA]</scope>
    <source>
        <strain evidence="2">Peat soil MAG SbF1</strain>
    </source>
</reference>
<name>A0A2U3LKJ4_9FIRM</name>
<dbReference type="Proteomes" id="UP000238916">
    <property type="component" value="Unassembled WGS sequence"/>
</dbReference>
<evidence type="ECO:0000313" key="2">
    <source>
        <dbReference type="Proteomes" id="UP000238916"/>
    </source>
</evidence>
<dbReference type="EMBL" id="OMOF01000519">
    <property type="protein sequence ID" value="SPF52372.1"/>
    <property type="molecule type" value="Genomic_DNA"/>
</dbReference>
<sequence>MAIDISATVLWWCEIPFKERSSAFEKEQNISPKSMLITKLSSQIKSPSIV</sequence>
<organism evidence="1 2">
    <name type="scientific">Candidatus Desulfosporosinus infrequens</name>
    <dbReference type="NCBI Taxonomy" id="2043169"/>
    <lineage>
        <taxon>Bacteria</taxon>
        <taxon>Bacillati</taxon>
        <taxon>Bacillota</taxon>
        <taxon>Clostridia</taxon>
        <taxon>Eubacteriales</taxon>
        <taxon>Desulfitobacteriaceae</taxon>
        <taxon>Desulfosporosinus</taxon>
    </lineage>
</organism>
<dbReference type="AlphaFoldDB" id="A0A2U3LKJ4"/>